<dbReference type="eggNOG" id="COG0840">
    <property type="taxonomic scope" value="Bacteria"/>
</dbReference>
<evidence type="ECO:0000256" key="3">
    <source>
        <dbReference type="PROSITE-ProRule" id="PRU00284"/>
    </source>
</evidence>
<proteinExistence type="inferred from homology"/>
<accession>H3RE01</accession>
<dbReference type="AlphaFoldDB" id="H3RE01"/>
<dbReference type="Gene3D" id="1.10.287.950">
    <property type="entry name" value="Methyl-accepting chemotaxis protein"/>
    <property type="match status" value="1"/>
</dbReference>
<dbReference type="GO" id="GO:0006935">
    <property type="term" value="P:chemotaxis"/>
    <property type="evidence" value="ECO:0007669"/>
    <property type="project" value="UniProtKB-KW"/>
</dbReference>
<dbReference type="EMBL" id="AHIE01000018">
    <property type="protein sequence ID" value="EHU00344.1"/>
    <property type="molecule type" value="Genomic_DNA"/>
</dbReference>
<dbReference type="SUPFAM" id="SSF58104">
    <property type="entry name" value="Methyl-accepting chemotaxis protein (MCP) signaling domain"/>
    <property type="match status" value="1"/>
</dbReference>
<gene>
    <name evidence="5" type="ORF">CKS_2483</name>
</gene>
<feature type="domain" description="Methyl-accepting transducer" evidence="4">
    <location>
        <begin position="1"/>
        <end position="156"/>
    </location>
</feature>
<dbReference type="GO" id="GO:0007165">
    <property type="term" value="P:signal transduction"/>
    <property type="evidence" value="ECO:0007669"/>
    <property type="project" value="UniProtKB-KW"/>
</dbReference>
<dbReference type="PROSITE" id="PS50111">
    <property type="entry name" value="CHEMOTAXIS_TRANSDUC_2"/>
    <property type="match status" value="1"/>
</dbReference>
<comment type="similarity">
    <text evidence="2">Belongs to the methyl-accepting chemotaxis (MCP) protein family.</text>
</comment>
<dbReference type="Pfam" id="PF00015">
    <property type="entry name" value="MCPsignal"/>
    <property type="match status" value="1"/>
</dbReference>
<keyword evidence="3" id="KW-0807">Transducer</keyword>
<evidence type="ECO:0000256" key="2">
    <source>
        <dbReference type="ARBA" id="ARBA00029447"/>
    </source>
</evidence>
<organism evidence="5 6">
    <name type="scientific">Pantoea stewartii subsp. stewartii DC283</name>
    <dbReference type="NCBI Taxonomy" id="660596"/>
    <lineage>
        <taxon>Bacteria</taxon>
        <taxon>Pseudomonadati</taxon>
        <taxon>Pseudomonadota</taxon>
        <taxon>Gammaproteobacteria</taxon>
        <taxon>Enterobacterales</taxon>
        <taxon>Erwiniaceae</taxon>
        <taxon>Pantoea</taxon>
    </lineage>
</organism>
<dbReference type="InterPro" id="IPR004089">
    <property type="entry name" value="MCPsignal_dom"/>
</dbReference>
<dbReference type="GO" id="GO:0016020">
    <property type="term" value="C:membrane"/>
    <property type="evidence" value="ECO:0007669"/>
    <property type="project" value="InterPro"/>
</dbReference>
<evidence type="ECO:0000256" key="1">
    <source>
        <dbReference type="ARBA" id="ARBA00022500"/>
    </source>
</evidence>
<dbReference type="InterPro" id="IPR051310">
    <property type="entry name" value="MCP_chemotaxis"/>
</dbReference>
<dbReference type="PANTHER" id="PTHR43531:SF11">
    <property type="entry name" value="METHYL-ACCEPTING CHEMOTAXIS PROTEIN 3"/>
    <property type="match status" value="1"/>
</dbReference>
<evidence type="ECO:0000313" key="6">
    <source>
        <dbReference type="Proteomes" id="UP000005050"/>
    </source>
</evidence>
<name>H3RE01_PANSE</name>
<reference evidence="5 6" key="1">
    <citation type="journal article" date="2012" name="Mol. Microbiol.">
        <title>The genetic and structural basis of two distinct terminal side branch residues in stewartan and amylovoran exopolysaccharides and their potential role in host adaptation.</title>
        <authorList>
            <person name="Wang X."/>
            <person name="Yang F."/>
            <person name="von Bodman S.B."/>
        </authorList>
    </citation>
    <scope>NUCLEOTIDE SEQUENCE [LARGE SCALE GENOMIC DNA]</scope>
    <source>
        <strain evidence="5 6">DC283</strain>
    </source>
</reference>
<protein>
    <submittedName>
        <fullName evidence="5">Methyl-accepting chemotaxis protein</fullName>
    </submittedName>
</protein>
<evidence type="ECO:0000313" key="5">
    <source>
        <dbReference type="EMBL" id="EHU00344.1"/>
    </source>
</evidence>
<keyword evidence="1" id="KW-0145">Chemotaxis</keyword>
<sequence length="171" mass="17942">MTDTMHNIHESAVKVRDITSVIESIAFQTNILALNAAVEAARAGEDGRGFAVVAGEVRTLAQRSATAAKDIKRLIEQAVAHVDSGVEIAALTGQSVLKVMSMVSDLAEGMDSIARASSEQLQGISEVSVAVNQMDGVTQNNAALVQESSMASRSLSEQAQTLRQIVGSFSV</sequence>
<dbReference type="PATRIC" id="fig|660596.6.peg.2311"/>
<comment type="caution">
    <text evidence="5">The sequence shown here is derived from an EMBL/GenBank/DDBJ whole genome shotgun (WGS) entry which is preliminary data.</text>
</comment>
<dbReference type="SMART" id="SM00283">
    <property type="entry name" value="MA"/>
    <property type="match status" value="1"/>
</dbReference>
<evidence type="ECO:0000259" key="4">
    <source>
        <dbReference type="PROSITE" id="PS50111"/>
    </source>
</evidence>
<dbReference type="Proteomes" id="UP000005050">
    <property type="component" value="Unassembled WGS sequence"/>
</dbReference>
<dbReference type="PANTHER" id="PTHR43531">
    <property type="entry name" value="PROTEIN ICFG"/>
    <property type="match status" value="1"/>
</dbReference>